<evidence type="ECO:0000313" key="6">
    <source>
        <dbReference type="EMBL" id="MDX6188102.1"/>
    </source>
</evidence>
<dbReference type="Proteomes" id="UP001273350">
    <property type="component" value="Unassembled WGS sequence"/>
</dbReference>
<dbReference type="InterPro" id="IPR050091">
    <property type="entry name" value="PKS_NRPS_Biosynth_Enz"/>
</dbReference>
<dbReference type="InterPro" id="IPR014030">
    <property type="entry name" value="Ketoacyl_synth_N"/>
</dbReference>
<dbReference type="Gene3D" id="3.40.47.10">
    <property type="match status" value="1"/>
</dbReference>
<dbReference type="SUPFAM" id="SSF52151">
    <property type="entry name" value="FabD/lysophospholipase-like"/>
    <property type="match status" value="1"/>
</dbReference>
<accession>A0ABU4R687</accession>
<dbReference type="PROSITE" id="PS00606">
    <property type="entry name" value="KS3_1"/>
    <property type="match status" value="1"/>
</dbReference>
<dbReference type="Gene3D" id="3.40.50.720">
    <property type="entry name" value="NAD(P)-binding Rossmann-like Domain"/>
    <property type="match status" value="1"/>
</dbReference>
<dbReference type="InterPro" id="IPR016036">
    <property type="entry name" value="Malonyl_transacylase_ACP-bd"/>
</dbReference>
<dbReference type="SMART" id="SM00827">
    <property type="entry name" value="PKS_AT"/>
    <property type="match status" value="1"/>
</dbReference>
<dbReference type="Pfam" id="PF22621">
    <property type="entry name" value="CurL-like_PKS_C"/>
    <property type="match status" value="1"/>
</dbReference>
<feature type="domain" description="Carrier" evidence="4">
    <location>
        <begin position="1366"/>
        <end position="1441"/>
    </location>
</feature>
<dbReference type="Gene3D" id="3.30.70.250">
    <property type="entry name" value="Malonyl-CoA ACP transacylase, ACP-binding"/>
    <property type="match status" value="1"/>
</dbReference>
<dbReference type="SUPFAM" id="SSF53901">
    <property type="entry name" value="Thiolase-like"/>
    <property type="match status" value="1"/>
</dbReference>
<dbReference type="PANTHER" id="PTHR43775:SF51">
    <property type="entry name" value="INACTIVE PHENOLPHTHIOCEROL SYNTHESIS POLYKETIDE SYNTHASE TYPE I PKS1-RELATED"/>
    <property type="match status" value="1"/>
</dbReference>
<evidence type="ECO:0000256" key="3">
    <source>
        <dbReference type="ARBA" id="ARBA00022679"/>
    </source>
</evidence>
<dbReference type="EMBL" id="JAWXVI010000001">
    <property type="protein sequence ID" value="MDX6188102.1"/>
    <property type="molecule type" value="Genomic_DNA"/>
</dbReference>
<dbReference type="Gene3D" id="3.30.70.3290">
    <property type="match status" value="1"/>
</dbReference>
<dbReference type="InterPro" id="IPR014031">
    <property type="entry name" value="Ketoacyl_synth_C"/>
</dbReference>
<keyword evidence="7" id="KW-1185">Reference proteome</keyword>
<dbReference type="Gene3D" id="1.10.1200.10">
    <property type="entry name" value="ACP-like"/>
    <property type="match status" value="1"/>
</dbReference>
<dbReference type="Pfam" id="PF00109">
    <property type="entry name" value="ketoacyl-synt"/>
    <property type="match status" value="1"/>
</dbReference>
<dbReference type="Pfam" id="PF00698">
    <property type="entry name" value="Acyl_transf_1"/>
    <property type="match status" value="1"/>
</dbReference>
<comment type="caution">
    <text evidence="6">The sequence shown here is derived from an EMBL/GenBank/DDBJ whole genome shotgun (WGS) entry which is preliminary data.</text>
</comment>
<keyword evidence="2" id="KW-0597">Phosphoprotein</keyword>
<protein>
    <submittedName>
        <fullName evidence="6">Beta-ketoacyl synthase N-terminal-like domain-containing protein</fullName>
    </submittedName>
</protein>
<evidence type="ECO:0000259" key="5">
    <source>
        <dbReference type="PROSITE" id="PS52004"/>
    </source>
</evidence>
<dbReference type="SUPFAM" id="SSF47336">
    <property type="entry name" value="ACP-like"/>
    <property type="match status" value="1"/>
</dbReference>
<dbReference type="InterPro" id="IPR009081">
    <property type="entry name" value="PP-bd_ACP"/>
</dbReference>
<dbReference type="InterPro" id="IPR016035">
    <property type="entry name" value="Acyl_Trfase/lysoPLipase"/>
</dbReference>
<dbReference type="PROSITE" id="PS50075">
    <property type="entry name" value="CARRIER"/>
    <property type="match status" value="1"/>
</dbReference>
<keyword evidence="1" id="KW-0596">Phosphopantetheine</keyword>
<dbReference type="InterPro" id="IPR036736">
    <property type="entry name" value="ACP-like_sf"/>
</dbReference>
<feature type="domain" description="Ketosynthase family 3 (KS3)" evidence="5">
    <location>
        <begin position="10"/>
        <end position="434"/>
    </location>
</feature>
<proteinExistence type="predicted"/>
<evidence type="ECO:0000256" key="2">
    <source>
        <dbReference type="ARBA" id="ARBA00022553"/>
    </source>
</evidence>
<dbReference type="InterPro" id="IPR020841">
    <property type="entry name" value="PKS_Beta-ketoAc_synthase_dom"/>
</dbReference>
<evidence type="ECO:0000313" key="7">
    <source>
        <dbReference type="Proteomes" id="UP001273350"/>
    </source>
</evidence>
<organism evidence="6 7">
    <name type="scientific">Flavobacterium cupriresistens</name>
    <dbReference type="NCBI Taxonomy" id="2893885"/>
    <lineage>
        <taxon>Bacteria</taxon>
        <taxon>Pseudomonadati</taxon>
        <taxon>Bacteroidota</taxon>
        <taxon>Flavobacteriia</taxon>
        <taxon>Flavobacteriales</taxon>
        <taxon>Flavobacteriaceae</taxon>
        <taxon>Flavobacterium</taxon>
    </lineage>
</organism>
<sequence>MESKLNSVRKKDIAIIGMSGKFHKSENIEAFWNNLVKGQELIHFYDDEELEKLGIGKELLKNPNYIKSSAFIDNSESFDYSFFGYTKEEAELMDPQIRIMHEHVWLALEDASYNLDQYKEKIGLYLSASDNLNWRAETLLNPNNAVGSFMTARLADKNFISTLISYSLNFKGPSFYINTACSSALTALHIACRSLLLKECSTALAGAVSINTTTEYGYLYEDDLIFSNDGHCRTFDKDSSGTTFGEGVGVVVLKRLEDALNDKDHIYAVIRATAVNNDGKRKVGYTAPSVNGQADCIKLAHSFAGITPEDVSYIEAHGTATKLGDPVEIEALNKAFNYNKNHSCAIGSVKSNLGHLDAVAGIVGVIKTALSLKNKMLPPSINYNEANPEINFESGPFYVNDKLQKWVSNQDQLLNAGVSSFGIGGTNAHVVLEEAPELKENFDSNSYQLITFSAKTKTALKNYEKTLRNFLEKNEEIKIPALAYTLNTGRKDFRYRNYIVCKNKEEAINQLIQFDTVPEKELSNNRKKKIVFMFSGQGSQYFLMAKEVYLNNPFFQSIIDKGFKIITKLTGIDYSIILGYTDSETANKELINNTFYTQPLLFLVEYAFAKLYIRLGVTPDSMIGHSLGEYVAACISEVFSFEDALYVVTKRAELMAKIEEGDMIGIGVNLAEIKPLLPKNVSIAAINTANSFVASGTKKAISEFTEILGENNISYVPLKTSHAFHSDMMDSILEEYEEIIKKVTLSFPKFPFVSNLTGEEITKEDATSAKYWVAHLRGTVNFFDGINYLLQKGDGLYIEIGPGHTLTSFLKQNQYYNSDQTAIHSIRHIKNDVNDYQFFNESLGRIWEHGIEVDWEAYYDYQKHYKIPAPTYVFDKTTLPVKVSPITQLMNNGGAFKNAERSIFNSYYINNWKKSLIESSEKKSEEKGVYLIFSNSGKTITAIENQMLSLGNEIVMVTKGSSFVKSDSGIYSIDPNNSTNFQELFADLKAKKIKVINVIYNWLIDTPKEGDVNYNPIKFLYESVNQFSIKVTFLSKFNTRVLGNEVSSISMDFAIKMADLFDRKERLFTNYILDADQDQDDPVLIENIVNDLIFNEKDSTVAYRNNNRWVPFFENIKLNSTKKSTEFEGEKNYLVIHSTAGIVKPIVDHLSSLSNNSNVLLLCGNTTANEDSIAENVIKYQTNLECPKQFKETIEFILKEHDSISGIICNPELWNDQVDLEPLDVADLATEVKIKTRFIDNLYEAIKNINIDFVWFPLRLSSIIEGSKYRSGVLSEIYTTLFKEHKSDELNHWITVYLDDLTGRKLTDEEIITVFKNSFLTKNISSLILSHRDLNHIIAESKKTEDPVLTTKNTIERPVVVTAYTAPETKLEAELCEMIQDFFNYEKVGITDDFFELGGDSLKAMIFIKRIEKQYSILLDLQDFYQKATVKMIAMEIDLATKILNVQTAKTNMIKI</sequence>
<dbReference type="RefSeq" id="WP_230002494.1">
    <property type="nucleotide sequence ID" value="NZ_CP087134.1"/>
</dbReference>
<evidence type="ECO:0000256" key="1">
    <source>
        <dbReference type="ARBA" id="ARBA00022450"/>
    </source>
</evidence>
<evidence type="ECO:0000259" key="4">
    <source>
        <dbReference type="PROSITE" id="PS50075"/>
    </source>
</evidence>
<name>A0ABU4R687_9FLAO</name>
<dbReference type="Pfam" id="PF21394">
    <property type="entry name" value="Beta-ketacyl_N"/>
    <property type="match status" value="1"/>
</dbReference>
<dbReference type="InterPro" id="IPR001227">
    <property type="entry name" value="Ac_transferase_dom_sf"/>
</dbReference>
<dbReference type="SUPFAM" id="SSF55048">
    <property type="entry name" value="Probable ACP-binding domain of malonyl-CoA ACP transacylase"/>
    <property type="match status" value="1"/>
</dbReference>
<dbReference type="Gene3D" id="3.40.366.10">
    <property type="entry name" value="Malonyl-Coenzyme A Acyl Carrier Protein, domain 2"/>
    <property type="match status" value="1"/>
</dbReference>
<dbReference type="Pfam" id="PF02801">
    <property type="entry name" value="Ketoacyl-synt_C"/>
    <property type="match status" value="1"/>
</dbReference>
<gene>
    <name evidence="6" type="ORF">SGQ83_01980</name>
</gene>
<dbReference type="PROSITE" id="PS52004">
    <property type="entry name" value="KS3_2"/>
    <property type="match status" value="1"/>
</dbReference>
<dbReference type="InterPro" id="IPR016039">
    <property type="entry name" value="Thiolase-like"/>
</dbReference>
<dbReference type="PANTHER" id="PTHR43775">
    <property type="entry name" value="FATTY ACID SYNTHASE"/>
    <property type="match status" value="1"/>
</dbReference>
<dbReference type="SMART" id="SM00825">
    <property type="entry name" value="PKS_KS"/>
    <property type="match status" value="1"/>
</dbReference>
<dbReference type="InterPro" id="IPR049490">
    <property type="entry name" value="C883_1060-like_KR_N"/>
</dbReference>
<keyword evidence="3" id="KW-0808">Transferase</keyword>
<dbReference type="InterPro" id="IPR018201">
    <property type="entry name" value="Ketoacyl_synth_AS"/>
</dbReference>
<reference evidence="6 7" key="1">
    <citation type="submission" date="2023-11" db="EMBL/GenBank/DDBJ databases">
        <title>Unpublished Manusciprt.</title>
        <authorList>
            <person name="Saticioglu I.B."/>
            <person name="Ay H."/>
            <person name="Ajmi N."/>
            <person name="Altun S."/>
            <person name="Duman M."/>
        </authorList>
    </citation>
    <scope>NUCLEOTIDE SEQUENCE [LARGE SCALE GENOMIC DNA]</scope>
    <source>
        <strain evidence="6 7">Fl-318</strain>
    </source>
</reference>
<dbReference type="CDD" id="cd00833">
    <property type="entry name" value="PKS"/>
    <property type="match status" value="1"/>
</dbReference>
<dbReference type="Pfam" id="PF00550">
    <property type="entry name" value="PP-binding"/>
    <property type="match status" value="1"/>
</dbReference>
<dbReference type="InterPro" id="IPR014043">
    <property type="entry name" value="Acyl_transferase_dom"/>
</dbReference>